<evidence type="ECO:0000313" key="2">
    <source>
        <dbReference type="EMBL" id="MBM7058469.1"/>
    </source>
</evidence>
<keyword evidence="3" id="KW-1185">Reference proteome</keyword>
<dbReference type="InterPro" id="IPR036457">
    <property type="entry name" value="PPM-type-like_dom_sf"/>
</dbReference>
<dbReference type="InterPro" id="IPR001932">
    <property type="entry name" value="PPM-type_phosphatase-like_dom"/>
</dbReference>
<dbReference type="RefSeq" id="WP_205086547.1">
    <property type="nucleotide sequence ID" value="NZ_JAFEUF010000328.1"/>
</dbReference>
<reference evidence="2 3" key="1">
    <citation type="submission" date="2021-02" db="EMBL/GenBank/DDBJ databases">
        <title>Genome Streptomyces sp. RHZ10.</title>
        <authorList>
            <person name="Besaury L."/>
        </authorList>
    </citation>
    <scope>NUCLEOTIDE SEQUENCE [LARGE SCALE GENOMIC DNA]</scope>
    <source>
        <strain evidence="2 3">RHZ10</strain>
    </source>
</reference>
<feature type="domain" description="PPM-type phosphatase" evidence="1">
    <location>
        <begin position="4"/>
        <end position="73"/>
    </location>
</feature>
<organism evidence="2 3">
    <name type="scientific">Streptomyces durocortorensis</name>
    <dbReference type="NCBI Taxonomy" id="2811104"/>
    <lineage>
        <taxon>Bacteria</taxon>
        <taxon>Bacillati</taxon>
        <taxon>Actinomycetota</taxon>
        <taxon>Actinomycetes</taxon>
        <taxon>Kitasatosporales</taxon>
        <taxon>Streptomycetaceae</taxon>
        <taxon>Streptomyces</taxon>
    </lineage>
</organism>
<dbReference type="Proteomes" id="UP000712045">
    <property type="component" value="Unassembled WGS sequence"/>
</dbReference>
<accession>A0ABS2I869</accession>
<name>A0ABS2I869_9ACTN</name>
<proteinExistence type="predicted"/>
<gene>
    <name evidence="2" type="ORF">JS521_32835</name>
</gene>
<dbReference type="Gene3D" id="3.60.40.10">
    <property type="entry name" value="PPM-type phosphatase domain"/>
    <property type="match status" value="1"/>
</dbReference>
<evidence type="ECO:0000259" key="1">
    <source>
        <dbReference type="Pfam" id="PF07228"/>
    </source>
</evidence>
<feature type="non-terminal residue" evidence="2">
    <location>
        <position position="1"/>
    </location>
</feature>
<evidence type="ECO:0000313" key="3">
    <source>
        <dbReference type="Proteomes" id="UP000712045"/>
    </source>
</evidence>
<dbReference type="EMBL" id="JAFEUF010000328">
    <property type="protein sequence ID" value="MBM7058469.1"/>
    <property type="molecule type" value="Genomic_DNA"/>
</dbReference>
<sequence length="80" mass="8726">PPAHVRPTAPGSRLLLITDGLVEVRNQDLDHSLAAFLDAAATGPQQLEPLCDHLLHTFGQDKEDDIALLALHLHEDRHPA</sequence>
<comment type="caution">
    <text evidence="2">The sequence shown here is derived from an EMBL/GenBank/DDBJ whole genome shotgun (WGS) entry which is preliminary data.</text>
</comment>
<dbReference type="Pfam" id="PF07228">
    <property type="entry name" value="SpoIIE"/>
    <property type="match status" value="1"/>
</dbReference>
<protein>
    <submittedName>
        <fullName evidence="2">SpoIIE family protein phosphatase</fullName>
    </submittedName>
</protein>